<evidence type="ECO:0000313" key="2">
    <source>
        <dbReference type="Proteomes" id="UP000439903"/>
    </source>
</evidence>
<name>A0A8H4B172_GIGMA</name>
<dbReference type="AlphaFoldDB" id="A0A8H4B172"/>
<protein>
    <submittedName>
        <fullName evidence="1">Uncharacterized protein</fullName>
    </submittedName>
</protein>
<dbReference type="EMBL" id="WTPW01000072">
    <property type="protein sequence ID" value="KAF0552077.1"/>
    <property type="molecule type" value="Genomic_DNA"/>
</dbReference>
<reference evidence="1 2" key="1">
    <citation type="journal article" date="2019" name="Environ. Microbiol.">
        <title>At the nexus of three kingdoms: the genome of the mycorrhizal fungus Gigaspora margarita provides insights into plant, endobacterial and fungal interactions.</title>
        <authorList>
            <person name="Venice F."/>
            <person name="Ghignone S."/>
            <person name="Salvioli di Fossalunga A."/>
            <person name="Amselem J."/>
            <person name="Novero M."/>
            <person name="Xianan X."/>
            <person name="Sedzielewska Toro K."/>
            <person name="Morin E."/>
            <person name="Lipzen A."/>
            <person name="Grigoriev I.V."/>
            <person name="Henrissat B."/>
            <person name="Martin F.M."/>
            <person name="Bonfante P."/>
        </authorList>
    </citation>
    <scope>NUCLEOTIDE SEQUENCE [LARGE SCALE GENOMIC DNA]</scope>
    <source>
        <strain evidence="1 2">BEG34</strain>
    </source>
</reference>
<organism evidence="1 2">
    <name type="scientific">Gigaspora margarita</name>
    <dbReference type="NCBI Taxonomy" id="4874"/>
    <lineage>
        <taxon>Eukaryota</taxon>
        <taxon>Fungi</taxon>
        <taxon>Fungi incertae sedis</taxon>
        <taxon>Mucoromycota</taxon>
        <taxon>Glomeromycotina</taxon>
        <taxon>Glomeromycetes</taxon>
        <taxon>Diversisporales</taxon>
        <taxon>Gigasporaceae</taxon>
        <taxon>Gigaspora</taxon>
    </lineage>
</organism>
<comment type="caution">
    <text evidence="1">The sequence shown here is derived from an EMBL/GenBank/DDBJ whole genome shotgun (WGS) entry which is preliminary data.</text>
</comment>
<gene>
    <name evidence="1" type="ORF">F8M41_022683</name>
</gene>
<accession>A0A8H4B172</accession>
<keyword evidence="2" id="KW-1185">Reference proteome</keyword>
<proteinExistence type="predicted"/>
<evidence type="ECO:0000313" key="1">
    <source>
        <dbReference type="EMBL" id="KAF0552077.1"/>
    </source>
</evidence>
<dbReference type="Proteomes" id="UP000439903">
    <property type="component" value="Unassembled WGS sequence"/>
</dbReference>
<sequence length="110" mass="12791">MTAIAIEASKNDSDYNIILLSVEMKNFVNQIDTELKFECYYPRSAQHLMPTNTSVKKGSILFINRELMIVDNTYDVLFHSINFCKYQKLDINLTNPVKIPWLNESNEPNK</sequence>